<reference evidence="18" key="1">
    <citation type="submission" date="2023-07" db="EMBL/GenBank/DDBJ databases">
        <title>30 novel species of actinomycetes from the DSMZ collection.</title>
        <authorList>
            <person name="Nouioui I."/>
        </authorList>
    </citation>
    <scope>NUCLEOTIDE SEQUENCE [LARGE SCALE GENOMIC DNA]</scope>
    <source>
        <strain evidence="18">DSM 46792</strain>
    </source>
</reference>
<dbReference type="EMBL" id="JAVREI010000002">
    <property type="protein sequence ID" value="MDT0275448.1"/>
    <property type="molecule type" value="Genomic_DNA"/>
</dbReference>
<evidence type="ECO:0000313" key="18">
    <source>
        <dbReference type="Proteomes" id="UP001183222"/>
    </source>
</evidence>
<comment type="caution">
    <text evidence="17">The sequence shown here is derived from an EMBL/GenBank/DDBJ whole genome shotgun (WGS) entry which is preliminary data.</text>
</comment>
<dbReference type="EC" id="2.4.2.46" evidence="4"/>
<dbReference type="Pfam" id="PF12249">
    <property type="entry name" value="AftA_C"/>
    <property type="match status" value="1"/>
</dbReference>
<feature type="transmembrane region" description="Helical" evidence="14">
    <location>
        <begin position="309"/>
        <end position="332"/>
    </location>
</feature>
<feature type="transmembrane region" description="Helical" evidence="14">
    <location>
        <begin position="391"/>
        <end position="412"/>
    </location>
</feature>
<feature type="domain" description="Arabinofuranosyltransferase AftA N-terminal" evidence="16">
    <location>
        <begin position="75"/>
        <end position="472"/>
    </location>
</feature>
<evidence type="ECO:0000259" key="16">
    <source>
        <dbReference type="Pfam" id="PF12250"/>
    </source>
</evidence>
<evidence type="ECO:0000256" key="7">
    <source>
        <dbReference type="ARBA" id="ARBA00022679"/>
    </source>
</evidence>
<protein>
    <recommendedName>
        <fullName evidence="5">Galactan 5-O-arabinofuranosyltransferase</fullName>
        <ecNumber evidence="4">2.4.2.46</ecNumber>
    </recommendedName>
    <alternativeName>
        <fullName evidence="11">Arabinofuranosyltransferase AftA</fullName>
    </alternativeName>
</protein>
<feature type="transmembrane region" description="Helical" evidence="14">
    <location>
        <begin position="196"/>
        <end position="220"/>
    </location>
</feature>
<gene>
    <name evidence="17" type="ORF">RM425_05985</name>
</gene>
<evidence type="ECO:0000256" key="4">
    <source>
        <dbReference type="ARBA" id="ARBA00012037"/>
    </source>
</evidence>
<keyword evidence="18" id="KW-1185">Reference proteome</keyword>
<evidence type="ECO:0000256" key="11">
    <source>
        <dbReference type="ARBA" id="ARBA00033184"/>
    </source>
</evidence>
<comment type="similarity">
    <text evidence="3">Belongs to the glycosyltransferase 85 family.</text>
</comment>
<dbReference type="InterPro" id="IPR020963">
    <property type="entry name" value="ArabinofuranosylTrfase_AftA_N"/>
</dbReference>
<dbReference type="InterPro" id="IPR020959">
    <property type="entry name" value="ArabinofuranosylTrfase_AftA_C"/>
</dbReference>
<evidence type="ECO:0000256" key="2">
    <source>
        <dbReference type="ARBA" id="ARBA00004776"/>
    </source>
</evidence>
<evidence type="ECO:0000256" key="8">
    <source>
        <dbReference type="ARBA" id="ARBA00022692"/>
    </source>
</evidence>
<evidence type="ECO:0000259" key="15">
    <source>
        <dbReference type="Pfam" id="PF12249"/>
    </source>
</evidence>
<feature type="region of interest" description="Disordered" evidence="13">
    <location>
        <begin position="1"/>
        <end position="26"/>
    </location>
</feature>
<evidence type="ECO:0000256" key="5">
    <source>
        <dbReference type="ARBA" id="ARBA00020482"/>
    </source>
</evidence>
<accession>A0ABU2K5K7</accession>
<feature type="transmembrane region" description="Helical" evidence="14">
    <location>
        <begin position="93"/>
        <end position="114"/>
    </location>
</feature>
<comment type="subcellular location">
    <subcellularLocation>
        <location evidence="1">Cell membrane</location>
        <topology evidence="1">Multi-pass membrane protein</topology>
    </subcellularLocation>
</comment>
<evidence type="ECO:0000256" key="9">
    <source>
        <dbReference type="ARBA" id="ARBA00022989"/>
    </source>
</evidence>
<dbReference type="Proteomes" id="UP001183222">
    <property type="component" value="Unassembled WGS sequence"/>
</dbReference>
<feature type="transmembrane region" description="Helical" evidence="14">
    <location>
        <begin position="359"/>
        <end position="379"/>
    </location>
</feature>
<evidence type="ECO:0000256" key="1">
    <source>
        <dbReference type="ARBA" id="ARBA00004651"/>
    </source>
</evidence>
<evidence type="ECO:0000256" key="10">
    <source>
        <dbReference type="ARBA" id="ARBA00023136"/>
    </source>
</evidence>
<evidence type="ECO:0000256" key="6">
    <source>
        <dbReference type="ARBA" id="ARBA00022475"/>
    </source>
</evidence>
<comment type="catalytic activity">
    <reaction evidence="12">
        <text>Adds an alpha-D-arabinofuranosyl group from trans,octacis-decaprenylphospho-beta-D-arabinofuranose at the 5-O-position of the eighth, tenth and twelfth galactofuranose unit of the galactofuranan chain of [beta-D-galactofuranosyl-(1-&gt;5)-beta-D-galactofuranosyl-(1-&gt;6)]14-beta-D-galactofuranosyl-(1-&gt;5)-beta-D-galactofuranosyl-(1-&gt;4)-alpha-L-rhamnopyranosyl-(1-&gt;3)-N-acetyl-alpha-D-glucosaminyl-diphospho-trans,octacis-decaprenol.</text>
        <dbReference type="EC" id="2.4.2.46"/>
    </reaction>
</comment>
<evidence type="ECO:0000256" key="14">
    <source>
        <dbReference type="SAM" id="Phobius"/>
    </source>
</evidence>
<keyword evidence="9 14" id="KW-1133">Transmembrane helix</keyword>
<feature type="transmembrane region" description="Helical" evidence="14">
    <location>
        <begin position="67"/>
        <end position="86"/>
    </location>
</feature>
<keyword evidence="8 14" id="KW-0812">Transmembrane</keyword>
<proteinExistence type="inferred from homology"/>
<comment type="pathway">
    <text evidence="2">Cell wall biogenesis; cell wall polysaccharide biosynthesis.</text>
</comment>
<organism evidence="17 18">
    <name type="scientific">Blastococcus goldschmidtiae</name>
    <dbReference type="NCBI Taxonomy" id="3075546"/>
    <lineage>
        <taxon>Bacteria</taxon>
        <taxon>Bacillati</taxon>
        <taxon>Actinomycetota</taxon>
        <taxon>Actinomycetes</taxon>
        <taxon>Geodermatophilales</taxon>
        <taxon>Geodermatophilaceae</taxon>
        <taxon>Blastococcus</taxon>
    </lineage>
</organism>
<name>A0ABU2K5K7_9ACTN</name>
<keyword evidence="7" id="KW-0808">Transferase</keyword>
<feature type="transmembrane region" description="Helical" evidence="14">
    <location>
        <begin position="35"/>
        <end position="55"/>
    </location>
</feature>
<keyword evidence="6" id="KW-1003">Cell membrane</keyword>
<feature type="compositionally biased region" description="Pro residues" evidence="13">
    <location>
        <begin position="13"/>
        <end position="23"/>
    </location>
</feature>
<dbReference type="Pfam" id="PF12250">
    <property type="entry name" value="AftA_N"/>
    <property type="match status" value="1"/>
</dbReference>
<evidence type="ECO:0000256" key="13">
    <source>
        <dbReference type="SAM" id="MobiDB-lite"/>
    </source>
</evidence>
<feature type="transmembrane region" description="Helical" evidence="14">
    <location>
        <begin position="427"/>
        <end position="444"/>
    </location>
</feature>
<evidence type="ECO:0000256" key="12">
    <source>
        <dbReference type="ARBA" id="ARBA00034030"/>
    </source>
</evidence>
<evidence type="ECO:0000256" key="3">
    <source>
        <dbReference type="ARBA" id="ARBA00009655"/>
    </source>
</evidence>
<dbReference type="RefSeq" id="WP_311344270.1">
    <property type="nucleotide sequence ID" value="NZ_JAVREI010000002.1"/>
</dbReference>
<evidence type="ECO:0000313" key="17">
    <source>
        <dbReference type="EMBL" id="MDT0275448.1"/>
    </source>
</evidence>
<keyword evidence="10 14" id="KW-0472">Membrane</keyword>
<feature type="domain" description="Arabinofuranosyltransferase AftA C-terminal" evidence="15">
    <location>
        <begin position="543"/>
        <end position="663"/>
    </location>
</feature>
<feature type="transmembrane region" description="Helical" evidence="14">
    <location>
        <begin position="257"/>
        <end position="288"/>
    </location>
</feature>
<sequence>MSTTAREAMAVGPPSPPAAPPRPGGRRTAVGLRSVLLLVLTLGGWAVTAWLIDVWDVTVVDRFWQDRLVLVLTVTAALAAGAVAVLARSRPRLAADAGIVAAGVLIGAATTAALHGTRWGWGGLYADSSFRTQIATRYAETPALADYGYRDLPAYYPPALGWIQGRLAAVTDLAGWEAVKPVQLLVGVLIPLAAYLLWRTVVGALPASAVAALVTIWTVHPHKPDEWLVLCCLLPWWLLAVRDVRAPGVRRWPAWRLGVVLGLLLLVHTYWFLPFGVATVLALTYDAVRRRLAGRRGPRPEPRLPLRRALVIGAVGLAVSAVSWVPVVLARLRLPSDSLQMRYSLAGAHDLVLPSPLEAAEFAGLVGLAWLGWVAWTRLRGRDIGHGTAELAGGLALALLGCLVTLRLGALAERADIGFLAFKTQDAAMTVLLAAGVLGTADWLRRWSARRRRGGPAGASTLPRLAAVVLAAGAAATAAFHLADYWVTGHHALVAQTTRYPDGSAPTGDPDDGPYIGTLFVEPSDPSVAEIRAAWRTLRPELPLSDAVLVTSQVDLLATTPVHGFLAFKSIYSHPNGRFEDRVALLEEVGDCPTSACAADLLRDNEFDEVDGLVLQRAGEVWLLPLMVDDFPNKTVRTDIDFPDAVLTGPEFERIELGRLVVIALRP</sequence>
<feature type="transmembrane region" description="Helical" evidence="14">
    <location>
        <begin position="465"/>
        <end position="487"/>
    </location>
</feature>